<evidence type="ECO:0000256" key="6">
    <source>
        <dbReference type="SAM" id="MobiDB-lite"/>
    </source>
</evidence>
<organism evidence="8 9">
    <name type="scientific">Mycteria americana</name>
    <name type="common">Wood stork</name>
    <dbReference type="NCBI Taxonomy" id="33587"/>
    <lineage>
        <taxon>Eukaryota</taxon>
        <taxon>Metazoa</taxon>
        <taxon>Chordata</taxon>
        <taxon>Craniata</taxon>
        <taxon>Vertebrata</taxon>
        <taxon>Euteleostomi</taxon>
        <taxon>Archelosauria</taxon>
        <taxon>Archosauria</taxon>
        <taxon>Dinosauria</taxon>
        <taxon>Saurischia</taxon>
        <taxon>Theropoda</taxon>
        <taxon>Coelurosauria</taxon>
        <taxon>Aves</taxon>
        <taxon>Neognathae</taxon>
        <taxon>Neoaves</taxon>
        <taxon>Aequornithes</taxon>
        <taxon>Ciconiiformes</taxon>
        <taxon>Ciconiidae</taxon>
        <taxon>Mycteria</taxon>
    </lineage>
</organism>
<keyword evidence="4" id="KW-0804">Transcription</keyword>
<dbReference type="EMBL" id="JAUNZN010000018">
    <property type="protein sequence ID" value="KAK4811111.1"/>
    <property type="molecule type" value="Genomic_DNA"/>
</dbReference>
<reference evidence="8 9" key="1">
    <citation type="journal article" date="2023" name="J. Hered.">
        <title>Chromosome-level genome of the wood stork (Mycteria americana) provides insight into avian chromosome evolution.</title>
        <authorList>
            <person name="Flamio R. Jr."/>
            <person name="Ramstad K.M."/>
        </authorList>
    </citation>
    <scope>NUCLEOTIDE SEQUENCE [LARGE SCALE GENOMIC DNA]</scope>
    <source>
        <strain evidence="8">JAX WOST 10</strain>
    </source>
</reference>
<protein>
    <recommendedName>
        <fullName evidence="7">BRK domain-containing protein</fullName>
    </recommendedName>
</protein>
<evidence type="ECO:0000259" key="7">
    <source>
        <dbReference type="SMART" id="SM00592"/>
    </source>
</evidence>
<dbReference type="InterPro" id="IPR006576">
    <property type="entry name" value="BRK_domain"/>
</dbReference>
<name>A0AAN7RW92_MYCAM</name>
<proteinExistence type="inferred from homology"/>
<comment type="subcellular location">
    <subcellularLocation>
        <location evidence="1">Nucleus</location>
    </subcellularLocation>
</comment>
<evidence type="ECO:0000256" key="2">
    <source>
        <dbReference type="ARBA" id="ARBA00007025"/>
    </source>
</evidence>
<keyword evidence="3" id="KW-0805">Transcription regulation</keyword>
<dbReference type="FunFam" id="3.40.5.120:FF:000001">
    <property type="entry name" value="probable global transcription activator SNF2L2 isoform X1"/>
    <property type="match status" value="1"/>
</dbReference>
<feature type="region of interest" description="Disordered" evidence="6">
    <location>
        <begin position="1"/>
        <end position="84"/>
    </location>
</feature>
<comment type="caution">
    <text evidence="8">The sequence shown here is derived from an EMBL/GenBank/DDBJ whole genome shotgun (WGS) entry which is preliminary data.</text>
</comment>
<dbReference type="Proteomes" id="UP001333110">
    <property type="component" value="Unassembled WGS sequence"/>
</dbReference>
<dbReference type="SUPFAM" id="SSF160481">
    <property type="entry name" value="BRK domain-like"/>
    <property type="match status" value="1"/>
</dbReference>
<feature type="domain" description="BRK" evidence="7">
    <location>
        <begin position="1"/>
        <end position="45"/>
    </location>
</feature>
<keyword evidence="9" id="KW-1185">Reference proteome</keyword>
<keyword evidence="5" id="KW-0539">Nucleus</keyword>
<dbReference type="GO" id="GO:0005634">
    <property type="term" value="C:nucleus"/>
    <property type="evidence" value="ECO:0007669"/>
    <property type="project" value="UniProtKB-SubCell"/>
</dbReference>
<feature type="compositionally biased region" description="Basic and acidic residues" evidence="6">
    <location>
        <begin position="63"/>
        <end position="73"/>
    </location>
</feature>
<evidence type="ECO:0000256" key="1">
    <source>
        <dbReference type="ARBA" id="ARBA00004123"/>
    </source>
</evidence>
<dbReference type="SMART" id="SM00592">
    <property type="entry name" value="BRK"/>
    <property type="match status" value="1"/>
</dbReference>
<evidence type="ECO:0000313" key="9">
    <source>
        <dbReference type="Proteomes" id="UP001333110"/>
    </source>
</evidence>
<dbReference type="InterPro" id="IPR037259">
    <property type="entry name" value="BRK_sf"/>
</dbReference>
<gene>
    <name evidence="8" type="ORF">QYF61_016397</name>
</gene>
<feature type="compositionally biased region" description="Acidic residues" evidence="6">
    <location>
        <begin position="46"/>
        <end position="62"/>
    </location>
</feature>
<comment type="similarity">
    <text evidence="2">Belongs to the SNF2/RAD54 helicase family.</text>
</comment>
<evidence type="ECO:0000256" key="3">
    <source>
        <dbReference type="ARBA" id="ARBA00023015"/>
    </source>
</evidence>
<evidence type="ECO:0000313" key="8">
    <source>
        <dbReference type="EMBL" id="KAK4811111.1"/>
    </source>
</evidence>
<dbReference type="AlphaFoldDB" id="A0AAN7RW92"/>
<sequence length="244" mass="27528">MSDLPVKVTHTETGKVLLGPEAPKASQLDAWLEMNPGYEVAPRSDSEDESGSEYEEEDDEEESNRLEADEKILLDPNSEEVSEKDAKQIIETAKQDVDDEYSMQYSARGSQSYYTVAHAIIERVEKQSSLLINGTLKHYQGTPAMRRSLVPQLRSGKFNVLLTTYEYIIKDKHILAKGFRDLGVLVDSRLNRSQQCTLTAKRANHILGCIKHSITSRSKEVIIPLYLALVRLEYCVLHLAGNQM</sequence>
<dbReference type="Gene3D" id="3.40.5.120">
    <property type="match status" value="1"/>
</dbReference>
<accession>A0AAN7RW92</accession>
<dbReference type="PANTHER" id="PTHR33332">
    <property type="entry name" value="REVERSE TRANSCRIPTASE DOMAIN-CONTAINING PROTEIN"/>
    <property type="match status" value="1"/>
</dbReference>
<evidence type="ECO:0000256" key="4">
    <source>
        <dbReference type="ARBA" id="ARBA00023163"/>
    </source>
</evidence>
<evidence type="ECO:0000256" key="5">
    <source>
        <dbReference type="ARBA" id="ARBA00023242"/>
    </source>
</evidence>
<dbReference type="Pfam" id="PF07533">
    <property type="entry name" value="BRK"/>
    <property type="match status" value="1"/>
</dbReference>